<evidence type="ECO:0000313" key="4">
    <source>
        <dbReference type="EMBL" id="MQL86584.1"/>
    </source>
</evidence>
<dbReference type="EMBL" id="NMUH01000912">
    <property type="protein sequence ID" value="MQL86584.1"/>
    <property type="molecule type" value="Genomic_DNA"/>
</dbReference>
<keyword evidence="5" id="KW-1185">Reference proteome</keyword>
<dbReference type="Pfam" id="PF00118">
    <property type="entry name" value="Cpn60_TCP1"/>
    <property type="match status" value="1"/>
</dbReference>
<reference evidence="4" key="1">
    <citation type="submission" date="2017-07" db="EMBL/GenBank/DDBJ databases">
        <title>Taro Niue Genome Assembly and Annotation.</title>
        <authorList>
            <person name="Atibalentja N."/>
            <person name="Keating K."/>
            <person name="Fields C.J."/>
        </authorList>
    </citation>
    <scope>NUCLEOTIDE SEQUENCE</scope>
    <source>
        <strain evidence="4">Niue_2</strain>
        <tissue evidence="4">Leaf</tissue>
    </source>
</reference>
<accession>A0A843UYA9</accession>
<evidence type="ECO:0000256" key="2">
    <source>
        <dbReference type="ARBA" id="ARBA00023186"/>
    </source>
</evidence>
<dbReference type="Gene3D" id="1.10.560.10">
    <property type="entry name" value="GroEL-like equatorial domain"/>
    <property type="match status" value="1"/>
</dbReference>
<keyword evidence="2" id="KW-0143">Chaperone</keyword>
<dbReference type="GO" id="GO:0005524">
    <property type="term" value="F:ATP binding"/>
    <property type="evidence" value="ECO:0007669"/>
    <property type="project" value="InterPro"/>
</dbReference>
<evidence type="ECO:0000256" key="3">
    <source>
        <dbReference type="SAM" id="MobiDB-lite"/>
    </source>
</evidence>
<protein>
    <submittedName>
        <fullName evidence="4">Uncharacterized protein</fullName>
    </submittedName>
</protein>
<dbReference type="InterPro" id="IPR002423">
    <property type="entry name" value="Cpn60/GroEL/TCP-1"/>
</dbReference>
<organism evidence="4 5">
    <name type="scientific">Colocasia esculenta</name>
    <name type="common">Wild taro</name>
    <name type="synonym">Arum esculentum</name>
    <dbReference type="NCBI Taxonomy" id="4460"/>
    <lineage>
        <taxon>Eukaryota</taxon>
        <taxon>Viridiplantae</taxon>
        <taxon>Streptophyta</taxon>
        <taxon>Embryophyta</taxon>
        <taxon>Tracheophyta</taxon>
        <taxon>Spermatophyta</taxon>
        <taxon>Magnoliopsida</taxon>
        <taxon>Liliopsida</taxon>
        <taxon>Araceae</taxon>
        <taxon>Aroideae</taxon>
        <taxon>Colocasieae</taxon>
        <taxon>Colocasia</taxon>
    </lineage>
</organism>
<dbReference type="Proteomes" id="UP000652761">
    <property type="component" value="Unassembled WGS sequence"/>
</dbReference>
<gene>
    <name evidence="4" type="ORF">Taro_019119</name>
</gene>
<feature type="compositionally biased region" description="Pro residues" evidence="3">
    <location>
        <begin position="110"/>
        <end position="134"/>
    </location>
</feature>
<dbReference type="SUPFAM" id="SSF48592">
    <property type="entry name" value="GroEL equatorial domain-like"/>
    <property type="match status" value="1"/>
</dbReference>
<dbReference type="AlphaFoldDB" id="A0A843UYA9"/>
<dbReference type="PANTHER" id="PTHR45633">
    <property type="entry name" value="60 KDA HEAT SHOCK PROTEIN, MITOCHONDRIAL"/>
    <property type="match status" value="1"/>
</dbReference>
<evidence type="ECO:0000256" key="1">
    <source>
        <dbReference type="ARBA" id="ARBA00006607"/>
    </source>
</evidence>
<feature type="region of interest" description="Disordered" evidence="3">
    <location>
        <begin position="96"/>
        <end position="171"/>
    </location>
</feature>
<comment type="similarity">
    <text evidence="1">Belongs to the chaperonin (HSP60) family.</text>
</comment>
<feature type="non-terminal residue" evidence="4">
    <location>
        <position position="1"/>
    </location>
</feature>
<dbReference type="GO" id="GO:0140662">
    <property type="term" value="F:ATP-dependent protein folding chaperone"/>
    <property type="evidence" value="ECO:0007669"/>
    <property type="project" value="InterPro"/>
</dbReference>
<comment type="caution">
    <text evidence="4">The sequence shown here is derived from an EMBL/GenBank/DDBJ whole genome shotgun (WGS) entry which is preliminary data.</text>
</comment>
<name>A0A843UYA9_COLES</name>
<dbReference type="InterPro" id="IPR001844">
    <property type="entry name" value="Cpn60/GroEL"/>
</dbReference>
<proteinExistence type="inferred from homology"/>
<evidence type="ECO:0000313" key="5">
    <source>
        <dbReference type="Proteomes" id="UP000652761"/>
    </source>
</evidence>
<dbReference type="InterPro" id="IPR027413">
    <property type="entry name" value="GROEL-like_equatorial_sf"/>
</dbReference>
<dbReference type="GO" id="GO:0042026">
    <property type="term" value="P:protein refolding"/>
    <property type="evidence" value="ECO:0007669"/>
    <property type="project" value="InterPro"/>
</dbReference>
<feature type="compositionally biased region" description="Basic and acidic residues" evidence="3">
    <location>
        <begin position="150"/>
        <end position="171"/>
    </location>
</feature>
<sequence>LQVGADILKKALSYPAKLIAKNAGVNGSVVIQKILSSDDIGYGYNAAKNCYEDLMDAGILDPSKVVRCCVEHAASVAKTFLTSDLVVVDTKEANPIPMRKQMPTSGPMPSFGPTPTFSPFPSPKLRPKSAPLPPLGSKHTPVHGRRAYHLKPDSRGRVRLKADAQAYHENH</sequence>
<feature type="non-terminal residue" evidence="4">
    <location>
        <position position="171"/>
    </location>
</feature>
<dbReference type="OrthoDB" id="783881at2759"/>
<feature type="compositionally biased region" description="Basic residues" evidence="3">
    <location>
        <begin position="140"/>
        <end position="149"/>
    </location>
</feature>